<feature type="non-terminal residue" evidence="2">
    <location>
        <position position="1"/>
    </location>
</feature>
<dbReference type="EMBL" id="BARU01002179">
    <property type="protein sequence ID" value="GAH24952.1"/>
    <property type="molecule type" value="Genomic_DNA"/>
</dbReference>
<comment type="caution">
    <text evidence="2">The sequence shown here is derived from an EMBL/GenBank/DDBJ whole genome shotgun (WGS) entry which is preliminary data.</text>
</comment>
<organism evidence="2">
    <name type="scientific">marine sediment metagenome</name>
    <dbReference type="NCBI Taxonomy" id="412755"/>
    <lineage>
        <taxon>unclassified sequences</taxon>
        <taxon>metagenomes</taxon>
        <taxon>ecological metagenomes</taxon>
    </lineage>
</organism>
<evidence type="ECO:0000259" key="1">
    <source>
        <dbReference type="Pfam" id="PF19289"/>
    </source>
</evidence>
<dbReference type="Pfam" id="PF19289">
    <property type="entry name" value="PmbA_TldD_3rd"/>
    <property type="match status" value="1"/>
</dbReference>
<dbReference type="InterPro" id="IPR036059">
    <property type="entry name" value="TldD/PmbA_sf"/>
</dbReference>
<dbReference type="GO" id="GO:0006508">
    <property type="term" value="P:proteolysis"/>
    <property type="evidence" value="ECO:0007669"/>
    <property type="project" value="InterPro"/>
</dbReference>
<feature type="domain" description="Metalloprotease TldD/E C-terminal" evidence="1">
    <location>
        <begin position="36"/>
        <end position="221"/>
    </location>
</feature>
<sequence length="227" mass="24638">QKIDVGRLSSRIDLEEAGRKAGKIAKMSVGGVNGSPGKYNVLLAPKVAGDIVAATPVAANPFSVEIGFSWLKDKIGEQIAPEFISVYDDALLPNGLGSKSFDDEGHPTGRNVLVENGILKGFIHNTSTAKKAGTVSTGNAGLVFPQNTNVFFEPGDHSFEELMEISKNKPTIYLTNNWYTRFTSYADGIFSTIPRDGMFIIENGEISKPVRELVRGNLLDLDRLIHQ</sequence>
<name>X1DXI0_9ZZZZ</name>
<dbReference type="GO" id="GO:0008237">
    <property type="term" value="F:metallopeptidase activity"/>
    <property type="evidence" value="ECO:0007669"/>
    <property type="project" value="InterPro"/>
</dbReference>
<reference evidence="2" key="1">
    <citation type="journal article" date="2014" name="Front. Microbiol.">
        <title>High frequency of phylogenetically diverse reductive dehalogenase-homologous genes in deep subseafloor sedimentary metagenomes.</title>
        <authorList>
            <person name="Kawai M."/>
            <person name="Futagami T."/>
            <person name="Toyoda A."/>
            <person name="Takaki Y."/>
            <person name="Nishi S."/>
            <person name="Hori S."/>
            <person name="Arai W."/>
            <person name="Tsubouchi T."/>
            <person name="Morono Y."/>
            <person name="Uchiyama I."/>
            <person name="Ito T."/>
            <person name="Fujiyama A."/>
            <person name="Inagaki F."/>
            <person name="Takami H."/>
        </authorList>
    </citation>
    <scope>NUCLEOTIDE SEQUENCE</scope>
    <source>
        <strain evidence="2">Expedition CK06-06</strain>
    </source>
</reference>
<dbReference type="AlphaFoldDB" id="X1DXI0"/>
<dbReference type="SUPFAM" id="SSF111283">
    <property type="entry name" value="Putative modulator of DNA gyrase, PmbA/TldD"/>
    <property type="match status" value="1"/>
</dbReference>
<dbReference type="InterPro" id="IPR045569">
    <property type="entry name" value="Metalloprtase-TldD/E_C"/>
</dbReference>
<accession>X1DXI0</accession>
<gene>
    <name evidence="2" type="ORF">S03H2_05264</name>
</gene>
<evidence type="ECO:0000313" key="2">
    <source>
        <dbReference type="EMBL" id="GAH24952.1"/>
    </source>
</evidence>
<dbReference type="PANTHER" id="PTHR43666:SF1">
    <property type="entry name" value="CONSERVED PROTEIN"/>
    <property type="match status" value="1"/>
</dbReference>
<protein>
    <recommendedName>
        <fullName evidence="1">Metalloprotease TldD/E C-terminal domain-containing protein</fullName>
    </recommendedName>
</protein>
<proteinExistence type="predicted"/>
<dbReference type="PANTHER" id="PTHR43666">
    <property type="entry name" value="TLDD PROTEIN"/>
    <property type="match status" value="1"/>
</dbReference>